<evidence type="ECO:0000313" key="2">
    <source>
        <dbReference type="EMBL" id="RON11811.1"/>
    </source>
</evidence>
<dbReference type="EMBL" id="MOBL01000616">
    <property type="protein sequence ID" value="RON11811.1"/>
    <property type="molecule type" value="Genomic_DNA"/>
</dbReference>
<accession>A0A423HF17</accession>
<comment type="caution">
    <text evidence="2">The sequence shown here is derived from an EMBL/GenBank/DDBJ whole genome shotgun (WGS) entry which is preliminary data.</text>
</comment>
<dbReference type="AlphaFoldDB" id="A0A423HF17"/>
<sequence>MMHHLSVLPTFLVLAISGPLQGAAEVKSSKEIKIGFVVELDGADRISGTAFCKTGNTCRLVDQKSPKLIIDIKAGRFSSEIEIKCKDDCSLNSGHETMTFDNKQELNIYNGRSGPIIKSVFRRREPIGKIMLNFSYPPGTTRW</sequence>
<dbReference type="Proteomes" id="UP000283260">
    <property type="component" value="Unassembled WGS sequence"/>
</dbReference>
<gene>
    <name evidence="2" type="ORF">BK661_30035</name>
</gene>
<protein>
    <submittedName>
        <fullName evidence="2">Uncharacterized protein</fullName>
    </submittedName>
</protein>
<proteinExistence type="predicted"/>
<feature type="chain" id="PRO_5019528144" evidence="1">
    <location>
        <begin position="23"/>
        <end position="143"/>
    </location>
</feature>
<reference evidence="2 3" key="1">
    <citation type="submission" date="2016-10" db="EMBL/GenBank/DDBJ databases">
        <title>Comparative genome analysis of multiple Pseudomonas spp. focuses on biocontrol and plant growth promoting traits.</title>
        <authorList>
            <person name="Tao X.-Y."/>
            <person name="Taylor C.G."/>
        </authorList>
    </citation>
    <scope>NUCLEOTIDE SEQUENCE [LARGE SCALE GENOMIC DNA]</scope>
    <source>
        <strain evidence="2 3">94G2</strain>
    </source>
</reference>
<organism evidence="2 3">
    <name type="scientific">Pseudomonas frederiksbergensis</name>
    <dbReference type="NCBI Taxonomy" id="104087"/>
    <lineage>
        <taxon>Bacteria</taxon>
        <taxon>Pseudomonadati</taxon>
        <taxon>Pseudomonadota</taxon>
        <taxon>Gammaproteobacteria</taxon>
        <taxon>Pseudomonadales</taxon>
        <taxon>Pseudomonadaceae</taxon>
        <taxon>Pseudomonas</taxon>
    </lineage>
</organism>
<keyword evidence="1" id="KW-0732">Signal</keyword>
<evidence type="ECO:0000256" key="1">
    <source>
        <dbReference type="SAM" id="SignalP"/>
    </source>
</evidence>
<evidence type="ECO:0000313" key="3">
    <source>
        <dbReference type="Proteomes" id="UP000283260"/>
    </source>
</evidence>
<feature type="signal peptide" evidence="1">
    <location>
        <begin position="1"/>
        <end position="22"/>
    </location>
</feature>
<name>A0A423HF17_9PSED</name>